<feature type="compositionally biased region" description="Polar residues" evidence="1">
    <location>
        <begin position="508"/>
        <end position="519"/>
    </location>
</feature>
<evidence type="ECO:0000313" key="3">
    <source>
        <dbReference type="EMBL" id="ORY29479.1"/>
    </source>
</evidence>
<organism evidence="3 4">
    <name type="scientific">Rhizoclosmatium globosum</name>
    <dbReference type="NCBI Taxonomy" id="329046"/>
    <lineage>
        <taxon>Eukaryota</taxon>
        <taxon>Fungi</taxon>
        <taxon>Fungi incertae sedis</taxon>
        <taxon>Chytridiomycota</taxon>
        <taxon>Chytridiomycota incertae sedis</taxon>
        <taxon>Chytridiomycetes</taxon>
        <taxon>Chytridiales</taxon>
        <taxon>Chytriomycetaceae</taxon>
        <taxon>Rhizoclosmatium</taxon>
    </lineage>
</organism>
<feature type="chain" id="PRO_5012169231" description="Tyrosine-protein kinase ephrin type A/B receptor-like domain-containing protein" evidence="2">
    <location>
        <begin position="21"/>
        <end position="940"/>
    </location>
</feature>
<dbReference type="InterPro" id="IPR009030">
    <property type="entry name" value="Growth_fac_rcpt_cys_sf"/>
</dbReference>
<feature type="region of interest" description="Disordered" evidence="1">
    <location>
        <begin position="817"/>
        <end position="840"/>
    </location>
</feature>
<evidence type="ECO:0000313" key="4">
    <source>
        <dbReference type="Proteomes" id="UP000193642"/>
    </source>
</evidence>
<feature type="signal peptide" evidence="2">
    <location>
        <begin position="1"/>
        <end position="20"/>
    </location>
</feature>
<comment type="caution">
    <text evidence="3">The sequence shown here is derived from an EMBL/GenBank/DDBJ whole genome shotgun (WGS) entry which is preliminary data.</text>
</comment>
<feature type="compositionally biased region" description="Polar residues" evidence="1">
    <location>
        <begin position="478"/>
        <end position="489"/>
    </location>
</feature>
<evidence type="ECO:0000256" key="1">
    <source>
        <dbReference type="SAM" id="MobiDB-lite"/>
    </source>
</evidence>
<name>A0A1Y2B3S0_9FUNG</name>
<protein>
    <recommendedName>
        <fullName evidence="5">Tyrosine-protein kinase ephrin type A/B receptor-like domain-containing protein</fullName>
    </recommendedName>
</protein>
<dbReference type="Proteomes" id="UP000193642">
    <property type="component" value="Unassembled WGS sequence"/>
</dbReference>
<keyword evidence="2" id="KW-0732">Signal</keyword>
<feature type="compositionally biased region" description="Low complexity" evidence="1">
    <location>
        <begin position="817"/>
        <end position="839"/>
    </location>
</feature>
<dbReference type="EMBL" id="MCGO01000088">
    <property type="protein sequence ID" value="ORY29479.1"/>
    <property type="molecule type" value="Genomic_DNA"/>
</dbReference>
<feature type="compositionally biased region" description="Low complexity" evidence="1">
    <location>
        <begin position="490"/>
        <end position="507"/>
    </location>
</feature>
<feature type="compositionally biased region" description="Low complexity" evidence="1">
    <location>
        <begin position="306"/>
        <end position="438"/>
    </location>
</feature>
<feature type="region of interest" description="Disordered" evidence="1">
    <location>
        <begin position="478"/>
        <end position="519"/>
    </location>
</feature>
<accession>A0A1Y2B3S0</accession>
<sequence>MQSHTVVISVALALTHVVSACRPYSANPPDPGAISTGSDPSQCQDCPLGTAAIQFVTPQICSLLPGYYYKDYPSTTSPTLCPQGSICDGAGQATSCPIGYYCRPGSAPYTGDLGIYPVSCASVYGQGTPCIPNCKPTQYIDSTGCVDCTPGYECNGTTRSECTAGYYSDKPGADACTFMCANGNPAPWLLYSTSTALGSTATDTNSCVPCAAPTVNYGNNTCTNCEPGTKYTTDGNCVPCGYGNIGNSGFCSPCSLGSYTETLEASECKQCAENHYSTVPGGPLSCIPCPPNTWSPSGSTECYPITSSTSSTTTSETSTTSTTTESTTTLSSSTTATTETTSTTSITTSSSTSTSSATTSSTETTSTSTSSETTTSLSTTSETISSTTSASTSETTSSSSTTGTTTTTSLTTTSSSTTSVSTTISTTSSTSSYTPQTVDTASTASASTASFTVSSTNIPSTQTTGSVAQSTATSTYFPSETFIPTNLPKSTESTNSSTSFASQSASTIPESPTSTKSFASSESYNQLTNTSATFFSPYSSTIQTYPPSASVIPPGPSCDPRLPVDSITNPCPVNKPTGIIASLASLPSPTSTPFAFQGDAVKTVAKMNLKIPAALGTVNASSITSSLFTITEPVVPGAPVSFNGADIPKPTAPGFNAIVLLLSSTQYAFDVVPTSQNILTYNAASSSSLIVALTDDGGVSITYVLPNYILSEWYVLNLRVDGRTFDVVANTGTDALISVTFQIRFIGGKGRDGGGGFTIVTAVAPVVPLNTVGSTSVGSLSSAFGSTSTVIGVTAPSSSVLSSVSTTTVDDLKFSSSSASTYTSTSSLSTSTADPSLSSKIPADSTSLIGVSLVSVYTTTDIPSIPSSANKVSAVNPTSFTAAGQILSSATLISSPSSALPTTKAFSADGQTTTKGIDIQIGPASKASVTFLMTLVILLV</sequence>
<keyword evidence="4" id="KW-1185">Reference proteome</keyword>
<dbReference type="STRING" id="329046.A0A1Y2B3S0"/>
<dbReference type="SMART" id="SM01411">
    <property type="entry name" value="Ephrin_rec_like"/>
    <property type="match status" value="3"/>
</dbReference>
<gene>
    <name evidence="3" type="ORF">BCR33DRAFT_857734</name>
</gene>
<feature type="region of interest" description="Disordered" evidence="1">
    <location>
        <begin position="305"/>
        <end position="438"/>
    </location>
</feature>
<evidence type="ECO:0008006" key="5">
    <source>
        <dbReference type="Google" id="ProtNLM"/>
    </source>
</evidence>
<dbReference type="OrthoDB" id="439917at2759"/>
<reference evidence="3 4" key="1">
    <citation type="submission" date="2016-07" db="EMBL/GenBank/DDBJ databases">
        <title>Pervasive Adenine N6-methylation of Active Genes in Fungi.</title>
        <authorList>
            <consortium name="DOE Joint Genome Institute"/>
            <person name="Mondo S.J."/>
            <person name="Dannebaum R.O."/>
            <person name="Kuo R.C."/>
            <person name="Labutti K."/>
            <person name="Haridas S."/>
            <person name="Kuo A."/>
            <person name="Salamov A."/>
            <person name="Ahrendt S.R."/>
            <person name="Lipzen A."/>
            <person name="Sullivan W."/>
            <person name="Andreopoulos W.B."/>
            <person name="Clum A."/>
            <person name="Lindquist E."/>
            <person name="Daum C."/>
            <person name="Ramamoorthy G.K."/>
            <person name="Gryganskyi A."/>
            <person name="Culley D."/>
            <person name="Magnuson J.K."/>
            <person name="James T.Y."/>
            <person name="O'Malley M.A."/>
            <person name="Stajich J.E."/>
            <person name="Spatafora J.W."/>
            <person name="Visel A."/>
            <person name="Grigoriev I.V."/>
        </authorList>
    </citation>
    <scope>NUCLEOTIDE SEQUENCE [LARGE SCALE GENOMIC DNA]</scope>
    <source>
        <strain evidence="3 4">JEL800</strain>
    </source>
</reference>
<evidence type="ECO:0000256" key="2">
    <source>
        <dbReference type="SAM" id="SignalP"/>
    </source>
</evidence>
<proteinExistence type="predicted"/>
<dbReference type="SUPFAM" id="SSF57184">
    <property type="entry name" value="Growth factor receptor domain"/>
    <property type="match status" value="1"/>
</dbReference>
<dbReference type="AlphaFoldDB" id="A0A1Y2B3S0"/>